<sequence length="202" mass="21791">MRAVVGLRRWRHNPLRRRTDLIEAWVALGALLLMIVAVPAIGWISGALTDDAFRRTIRAQHEDRHRTEAVMVREATAATRVASDPEAPAQRDPGRPVIAKWTAPDGSRHTELVRSAPPTLRAGDTFAVWTDAGGRLAQRPADLAVARTHAVLAGLAVAVGAAGLVEGARRLVVFGLNQVRYARLDLAWARAGPDWGRTGAGS</sequence>
<keyword evidence="3" id="KW-1185">Reference proteome</keyword>
<keyword evidence="1" id="KW-0812">Transmembrane</keyword>
<feature type="transmembrane region" description="Helical" evidence="1">
    <location>
        <begin position="21"/>
        <end position="44"/>
    </location>
</feature>
<keyword evidence="1" id="KW-1133">Transmembrane helix</keyword>
<reference evidence="2" key="1">
    <citation type="submission" date="2022-10" db="EMBL/GenBank/DDBJ databases">
        <title>The complete genomes of actinobacterial strains from the NBC collection.</title>
        <authorList>
            <person name="Joergensen T.S."/>
            <person name="Alvarez Arevalo M."/>
            <person name="Sterndorff E.B."/>
            <person name="Faurdal D."/>
            <person name="Vuksanovic O."/>
            <person name="Mourched A.-S."/>
            <person name="Charusanti P."/>
            <person name="Shaw S."/>
            <person name="Blin K."/>
            <person name="Weber T."/>
        </authorList>
    </citation>
    <scope>NUCLEOTIDE SEQUENCE</scope>
    <source>
        <strain evidence="2">NBC_01432</strain>
    </source>
</reference>
<organism evidence="2 3">
    <name type="scientific">Streptomyces niveus</name>
    <name type="common">Streptomyces spheroides</name>
    <dbReference type="NCBI Taxonomy" id="193462"/>
    <lineage>
        <taxon>Bacteria</taxon>
        <taxon>Bacillati</taxon>
        <taxon>Actinomycetota</taxon>
        <taxon>Actinomycetes</taxon>
        <taxon>Kitasatosporales</taxon>
        <taxon>Streptomycetaceae</taxon>
        <taxon>Streptomyces</taxon>
    </lineage>
</organism>
<dbReference type="PANTHER" id="PTHR42305:SF1">
    <property type="entry name" value="MEMBRANE PROTEIN RV1733C-RELATED"/>
    <property type="match status" value="1"/>
</dbReference>
<accession>A0ABZ2ADJ7</accession>
<dbReference type="EMBL" id="CP109495">
    <property type="protein sequence ID" value="WUX56787.1"/>
    <property type="molecule type" value="Genomic_DNA"/>
</dbReference>
<protein>
    <recommendedName>
        <fullName evidence="4">Integral membrane protein</fullName>
    </recommendedName>
</protein>
<dbReference type="RefSeq" id="WP_329081725.1">
    <property type="nucleotide sequence ID" value="NZ_CP108849.2"/>
</dbReference>
<name>A0ABZ2ADJ7_STRNV</name>
<evidence type="ECO:0008006" key="4">
    <source>
        <dbReference type="Google" id="ProtNLM"/>
    </source>
</evidence>
<evidence type="ECO:0000313" key="2">
    <source>
        <dbReference type="EMBL" id="WUX56787.1"/>
    </source>
</evidence>
<dbReference type="PANTHER" id="PTHR42305">
    <property type="entry name" value="MEMBRANE PROTEIN RV1733C-RELATED"/>
    <property type="match status" value="1"/>
</dbReference>
<evidence type="ECO:0000313" key="3">
    <source>
        <dbReference type="Proteomes" id="UP001432209"/>
    </source>
</evidence>
<dbReference type="InterPro" id="IPR039708">
    <property type="entry name" value="MT1774/Rv1733c-like"/>
</dbReference>
<dbReference type="Proteomes" id="UP001432209">
    <property type="component" value="Chromosome"/>
</dbReference>
<proteinExistence type="predicted"/>
<keyword evidence="1" id="KW-0472">Membrane</keyword>
<gene>
    <name evidence="2" type="ORF">OG442_37570</name>
</gene>
<evidence type="ECO:0000256" key="1">
    <source>
        <dbReference type="SAM" id="Phobius"/>
    </source>
</evidence>